<reference evidence="2 3" key="1">
    <citation type="submission" date="2017-12" db="EMBL/GenBank/DDBJ databases">
        <title>Comparative genomics of Botrytis spp.</title>
        <authorList>
            <person name="Valero-Jimenez C.A."/>
            <person name="Tapia P."/>
            <person name="Veloso J."/>
            <person name="Silva-Moreno E."/>
            <person name="Staats M."/>
            <person name="Valdes J.H."/>
            <person name="Van Kan J.A.L."/>
        </authorList>
    </citation>
    <scope>NUCLEOTIDE SEQUENCE [LARGE SCALE GENOMIC DNA]</scope>
    <source>
        <strain evidence="2 3">Bp0003</strain>
    </source>
</reference>
<dbReference type="AlphaFoldDB" id="A0A4Z1FLL9"/>
<evidence type="ECO:0000313" key="3">
    <source>
        <dbReference type="Proteomes" id="UP000297910"/>
    </source>
</evidence>
<feature type="compositionally biased region" description="Polar residues" evidence="1">
    <location>
        <begin position="40"/>
        <end position="80"/>
    </location>
</feature>
<name>A0A4Z1FLL9_9HELO</name>
<accession>A0A4Z1FLL9</accession>
<feature type="compositionally biased region" description="Low complexity" evidence="1">
    <location>
        <begin position="1"/>
        <end position="16"/>
    </location>
</feature>
<proteinExistence type="predicted"/>
<feature type="compositionally biased region" description="Low complexity" evidence="1">
    <location>
        <begin position="26"/>
        <end position="38"/>
    </location>
</feature>
<sequence length="526" mass="57604">MLSPLSSPGASPGPAAESTTGHSESIDSLSQSSLSKPSQGMCTPTQSPTFNSSNPATIGSDSNQTLTTMDPVSESSTAAASSGIPGTLQSMVTRNDESNKLKEKMDLDEPHQVGSSHPAKNAISNTKSKKRESGNDESHQAGTSRSTKKPKKNAGLIDGGLDKNNIIDTDDLSGMKMTRAKKCSVEKKIETTNDNVNESHTAQSSNTEAIDAAASRNNTRITSGGQRKAANVEHLAALPLPQKASTIRNGIENTPADKTTTEKVLSENRLRMMEAMAVQSPTEAQERDYSVELKPKPYNSRDLYTLIRAEKKDTWRFKVTKKQKRRVPVGDAQYVWLQSQPKSVRDKAKKMDREGTSDLFGTYLEKTQTTLHDGVRAEDSLPVQYMSQFIEDRHTPIPEDERKRKNMAQTYTFKTYFPTSALVQRCPNLKYDSTELNVEFIETVLETKSKESFELKAKIKEAIEVQKMKNAEAAEATEAARVAESADAVARGLPAASVASSPASSKEYIRVGLECEMILDDPFPKE</sequence>
<dbReference type="Proteomes" id="UP000297910">
    <property type="component" value="Unassembled WGS sequence"/>
</dbReference>
<feature type="compositionally biased region" description="Basic and acidic residues" evidence="1">
    <location>
        <begin position="94"/>
        <end position="111"/>
    </location>
</feature>
<evidence type="ECO:0000313" key="2">
    <source>
        <dbReference type="EMBL" id="TGO24440.1"/>
    </source>
</evidence>
<comment type="caution">
    <text evidence="2">The sequence shown here is derived from an EMBL/GenBank/DDBJ whole genome shotgun (WGS) entry which is preliminary data.</text>
</comment>
<feature type="region of interest" description="Disordered" evidence="1">
    <location>
        <begin position="1"/>
        <end position="160"/>
    </location>
</feature>
<evidence type="ECO:0000256" key="1">
    <source>
        <dbReference type="SAM" id="MobiDB-lite"/>
    </source>
</evidence>
<keyword evidence="3" id="KW-1185">Reference proteome</keyword>
<organism evidence="2 3">
    <name type="scientific">Botrytis paeoniae</name>
    <dbReference type="NCBI Taxonomy" id="278948"/>
    <lineage>
        <taxon>Eukaryota</taxon>
        <taxon>Fungi</taxon>
        <taxon>Dikarya</taxon>
        <taxon>Ascomycota</taxon>
        <taxon>Pezizomycotina</taxon>
        <taxon>Leotiomycetes</taxon>
        <taxon>Helotiales</taxon>
        <taxon>Sclerotiniaceae</taxon>
        <taxon>Botrytis</taxon>
    </lineage>
</organism>
<dbReference type="EMBL" id="PQXI01000102">
    <property type="protein sequence ID" value="TGO24440.1"/>
    <property type="molecule type" value="Genomic_DNA"/>
</dbReference>
<gene>
    <name evidence="2" type="ORF">BPAE_0102g00020</name>
</gene>
<protein>
    <submittedName>
        <fullName evidence="2">Uncharacterized protein</fullName>
    </submittedName>
</protein>